<organism evidence="2 4">
    <name type="scientific">Trichuris muris</name>
    <name type="common">Mouse whipworm</name>
    <dbReference type="NCBI Taxonomy" id="70415"/>
    <lineage>
        <taxon>Eukaryota</taxon>
        <taxon>Metazoa</taxon>
        <taxon>Ecdysozoa</taxon>
        <taxon>Nematoda</taxon>
        <taxon>Enoplea</taxon>
        <taxon>Dorylaimia</taxon>
        <taxon>Trichinellida</taxon>
        <taxon>Trichuridae</taxon>
        <taxon>Trichuris</taxon>
    </lineage>
</organism>
<evidence type="ECO:0000313" key="4">
    <source>
        <dbReference type="WBParaSite" id="TMUE_2000007098.1"/>
    </source>
</evidence>
<reference evidence="3 4" key="3">
    <citation type="submission" date="2019-12" db="UniProtKB">
        <authorList>
            <consortium name="WormBaseParasite"/>
        </authorList>
    </citation>
    <scope>IDENTIFICATION</scope>
</reference>
<dbReference type="WBParaSite" id="TMUE_0000001137.1">
    <property type="protein sequence ID" value="TMUE_0000001137.1"/>
    <property type="gene ID" value="WBGene00297050"/>
</dbReference>
<evidence type="ECO:0000313" key="3">
    <source>
        <dbReference type="WBParaSite" id="TMUE_0000001137.1"/>
    </source>
</evidence>
<dbReference type="Proteomes" id="UP000046395">
    <property type="component" value="Unassembled WGS sequence"/>
</dbReference>
<dbReference type="WBParaSite" id="TMUE_2000007098.1">
    <property type="protein sequence ID" value="TMUE_2000007098.1"/>
    <property type="gene ID" value="WBGene00294022"/>
</dbReference>
<accession>A0A5S6QIS1</accession>
<sequence>MGEPVNLCVLYFSAPSRASLSRKRRTSTKLNCVLSSFSAVTICLCNFFASFHKVCVHIGQNLFCIILI</sequence>
<keyword evidence="2" id="KW-1185">Reference proteome</keyword>
<protein>
    <submittedName>
        <fullName evidence="3 4">Uncharacterized protein</fullName>
    </submittedName>
</protein>
<keyword evidence="1" id="KW-0472">Membrane</keyword>
<name>A0A5S6QIS1_TRIMR</name>
<proteinExistence type="predicted"/>
<reference evidence="2" key="2">
    <citation type="submission" date="2014-03" db="EMBL/GenBank/DDBJ databases">
        <title>The whipworm genome and dual-species transcriptomics of an intimate host-pathogen interaction.</title>
        <authorList>
            <person name="Foth B.J."/>
            <person name="Tsai I.J."/>
            <person name="Reid A.J."/>
            <person name="Bancroft A.J."/>
            <person name="Nichol S."/>
            <person name="Tracey A."/>
            <person name="Holroyd N."/>
            <person name="Cotton J.A."/>
            <person name="Stanley E.J."/>
            <person name="Zarowiecki M."/>
            <person name="Liu J.Z."/>
            <person name="Huckvale T."/>
            <person name="Cooper P.J."/>
            <person name="Grencis R.K."/>
            <person name="Berriman M."/>
        </authorList>
    </citation>
    <scope>NUCLEOTIDE SEQUENCE [LARGE SCALE GENOMIC DNA]</scope>
    <source>
        <strain evidence="2">Edinburgh</strain>
    </source>
</reference>
<feature type="transmembrane region" description="Helical" evidence="1">
    <location>
        <begin position="30"/>
        <end position="51"/>
    </location>
</feature>
<dbReference type="AlphaFoldDB" id="A0A5S6QIS1"/>
<evidence type="ECO:0000256" key="1">
    <source>
        <dbReference type="SAM" id="Phobius"/>
    </source>
</evidence>
<reference evidence="2" key="1">
    <citation type="submission" date="2013-11" db="EMBL/GenBank/DDBJ databases">
        <authorList>
            <person name="Aslett M."/>
        </authorList>
    </citation>
    <scope>NUCLEOTIDE SEQUENCE [LARGE SCALE GENOMIC DNA]</scope>
    <source>
        <strain evidence="2">Edinburgh</strain>
    </source>
</reference>
<evidence type="ECO:0000313" key="2">
    <source>
        <dbReference type="Proteomes" id="UP000046395"/>
    </source>
</evidence>
<keyword evidence="1" id="KW-1133">Transmembrane helix</keyword>
<keyword evidence="1" id="KW-0812">Transmembrane</keyword>